<sequence length="222" mass="25694">MAAEVVVYQLNIVLREVEPTVWRRVLVRSDTSIALLHQVVQVAMGWEDTHLHKFRIHGRDYGTSYEGGIVFTTDPKAVRLDQFKLRAGERLQYEYDFEDFWQHDLRLERVLPLDLKKKYPRCVTGRHSCPPEDCGGPQGHRKGVLERLSLSAMEDMVLISEAILSVADGQDARVLREDEDLLDALERLRFRQRFAPDQFDRKAVNRRLREVEHADQASVDAG</sequence>
<dbReference type="STRING" id="249408.BOO71_0013735"/>
<proteinExistence type="predicted"/>
<accession>A0A1U7NSB5</accession>
<name>A0A1U7NSB5_9DEIO</name>
<keyword evidence="3" id="KW-1185">Reference proteome</keyword>
<dbReference type="Gene3D" id="3.10.290.30">
    <property type="entry name" value="MM3350-like"/>
    <property type="match status" value="1"/>
</dbReference>
<dbReference type="EMBL" id="MSTI01000161">
    <property type="protein sequence ID" value="OLV15812.1"/>
    <property type="molecule type" value="Genomic_DNA"/>
</dbReference>
<evidence type="ECO:0000313" key="3">
    <source>
        <dbReference type="Proteomes" id="UP000186607"/>
    </source>
</evidence>
<dbReference type="PANTHER" id="PTHR41878:SF1">
    <property type="entry name" value="TNPR PROTEIN"/>
    <property type="match status" value="1"/>
</dbReference>
<dbReference type="OrthoDB" id="9801392at2"/>
<dbReference type="InterPro" id="IPR012912">
    <property type="entry name" value="Plasmid_pRiA4b_Orf3-like"/>
</dbReference>
<evidence type="ECO:0000259" key="1">
    <source>
        <dbReference type="Pfam" id="PF07929"/>
    </source>
</evidence>
<evidence type="ECO:0000313" key="2">
    <source>
        <dbReference type="EMBL" id="OLV15812.1"/>
    </source>
</evidence>
<dbReference type="eggNOG" id="COG4974">
    <property type="taxonomic scope" value="Bacteria"/>
</dbReference>
<dbReference type="PANTHER" id="PTHR41878">
    <property type="entry name" value="LEXA REPRESSOR-RELATED"/>
    <property type="match status" value="1"/>
</dbReference>
<dbReference type="Proteomes" id="UP000186607">
    <property type="component" value="Unassembled WGS sequence"/>
</dbReference>
<dbReference type="InterPro" id="IPR024047">
    <property type="entry name" value="MM3350-like_sf"/>
</dbReference>
<dbReference type="AlphaFoldDB" id="A0A1U7NSB5"/>
<dbReference type="Pfam" id="PF07929">
    <property type="entry name" value="PRiA4_ORF3"/>
    <property type="match status" value="1"/>
</dbReference>
<dbReference type="SUPFAM" id="SSF159941">
    <property type="entry name" value="MM3350-like"/>
    <property type="match status" value="1"/>
</dbReference>
<feature type="domain" description="Plasmid pRiA4b Orf3-like" evidence="1">
    <location>
        <begin position="7"/>
        <end position="142"/>
    </location>
</feature>
<reference evidence="2 3" key="1">
    <citation type="submission" date="2017-01" db="EMBL/GenBank/DDBJ databases">
        <title>Genome Analysis of Deinococcus marmoris KOPRI26562.</title>
        <authorList>
            <person name="Kim J.H."/>
            <person name="Oh H.-M."/>
        </authorList>
    </citation>
    <scope>NUCLEOTIDE SEQUENCE [LARGE SCALE GENOMIC DNA]</scope>
    <source>
        <strain evidence="2 3">KOPRI26562</strain>
    </source>
</reference>
<protein>
    <submittedName>
        <fullName evidence="2">Plasmid pRiA4b ORF-3 family protein</fullName>
    </submittedName>
</protein>
<comment type="caution">
    <text evidence="2">The sequence shown here is derived from an EMBL/GenBank/DDBJ whole genome shotgun (WGS) entry which is preliminary data.</text>
</comment>
<dbReference type="RefSeq" id="WP_075836696.1">
    <property type="nucleotide sequence ID" value="NZ_MSTI01000161.1"/>
</dbReference>
<gene>
    <name evidence="2" type="ORF">BOO71_0013735</name>
</gene>
<organism evidence="2 3">
    <name type="scientific">Deinococcus marmoris</name>
    <dbReference type="NCBI Taxonomy" id="249408"/>
    <lineage>
        <taxon>Bacteria</taxon>
        <taxon>Thermotogati</taxon>
        <taxon>Deinococcota</taxon>
        <taxon>Deinococci</taxon>
        <taxon>Deinococcales</taxon>
        <taxon>Deinococcaceae</taxon>
        <taxon>Deinococcus</taxon>
    </lineage>
</organism>